<evidence type="ECO:0000256" key="1">
    <source>
        <dbReference type="ARBA" id="ARBA00022737"/>
    </source>
</evidence>
<name>A0A5J9UCQ7_9POAL</name>
<dbReference type="PROSITE" id="PS51375">
    <property type="entry name" value="PPR"/>
    <property type="match status" value="3"/>
</dbReference>
<dbReference type="AlphaFoldDB" id="A0A5J9UCQ7"/>
<accession>A0A5J9UCQ7</accession>
<keyword evidence="5" id="KW-1185">Reference proteome</keyword>
<evidence type="ECO:0008006" key="6">
    <source>
        <dbReference type="Google" id="ProtNLM"/>
    </source>
</evidence>
<dbReference type="PANTHER" id="PTHR47926">
    <property type="entry name" value="PENTATRICOPEPTIDE REPEAT-CONTAINING PROTEIN"/>
    <property type="match status" value="1"/>
</dbReference>
<dbReference type="NCBIfam" id="TIGR00756">
    <property type="entry name" value="PPR"/>
    <property type="match status" value="4"/>
</dbReference>
<dbReference type="Pfam" id="PF13041">
    <property type="entry name" value="PPR_2"/>
    <property type="match status" value="2"/>
</dbReference>
<organism evidence="4 5">
    <name type="scientific">Eragrostis curvula</name>
    <name type="common">weeping love grass</name>
    <dbReference type="NCBI Taxonomy" id="38414"/>
    <lineage>
        <taxon>Eukaryota</taxon>
        <taxon>Viridiplantae</taxon>
        <taxon>Streptophyta</taxon>
        <taxon>Embryophyta</taxon>
        <taxon>Tracheophyta</taxon>
        <taxon>Spermatophyta</taxon>
        <taxon>Magnoliopsida</taxon>
        <taxon>Liliopsida</taxon>
        <taxon>Poales</taxon>
        <taxon>Poaceae</taxon>
        <taxon>PACMAD clade</taxon>
        <taxon>Chloridoideae</taxon>
        <taxon>Eragrostideae</taxon>
        <taxon>Eragrostidinae</taxon>
        <taxon>Eragrostis</taxon>
    </lineage>
</organism>
<dbReference type="Proteomes" id="UP000324897">
    <property type="component" value="Unassembled WGS sequence"/>
</dbReference>
<dbReference type="PANTHER" id="PTHR47926:SF418">
    <property type="entry name" value="(WILD MALAYSIAN BANANA) HYPOTHETICAL PROTEIN"/>
    <property type="match status" value="1"/>
</dbReference>
<proteinExistence type="predicted"/>
<gene>
    <name evidence="4" type="ORF">EJB05_30974</name>
</gene>
<keyword evidence="1" id="KW-0677">Repeat</keyword>
<dbReference type="FunFam" id="1.25.40.10:FF:000090">
    <property type="entry name" value="Pentatricopeptide repeat-containing protein, chloroplastic"/>
    <property type="match status" value="1"/>
</dbReference>
<dbReference type="FunFam" id="1.25.40.10:FF:000712">
    <property type="entry name" value="Os07g0670000 protein"/>
    <property type="match status" value="1"/>
</dbReference>
<dbReference type="InterPro" id="IPR002885">
    <property type="entry name" value="PPR_rpt"/>
</dbReference>
<reference evidence="4 5" key="1">
    <citation type="journal article" date="2019" name="Sci. Rep.">
        <title>A high-quality genome of Eragrostis curvula grass provides insights into Poaceae evolution and supports new strategies to enhance forage quality.</title>
        <authorList>
            <person name="Carballo J."/>
            <person name="Santos B.A.C.M."/>
            <person name="Zappacosta D."/>
            <person name="Garbus I."/>
            <person name="Selva J.P."/>
            <person name="Gallo C.A."/>
            <person name="Diaz A."/>
            <person name="Albertini E."/>
            <person name="Caccamo M."/>
            <person name="Echenique V."/>
        </authorList>
    </citation>
    <scope>NUCLEOTIDE SEQUENCE [LARGE SCALE GENOMIC DNA]</scope>
    <source>
        <strain evidence="5">cv. Victoria</strain>
        <tissue evidence="4">Leaf</tissue>
    </source>
</reference>
<dbReference type="GO" id="GO:0009451">
    <property type="term" value="P:RNA modification"/>
    <property type="evidence" value="ECO:0007669"/>
    <property type="project" value="InterPro"/>
</dbReference>
<evidence type="ECO:0000256" key="3">
    <source>
        <dbReference type="PROSITE-ProRule" id="PRU00708"/>
    </source>
</evidence>
<dbReference type="Pfam" id="PF20431">
    <property type="entry name" value="E_motif"/>
    <property type="match status" value="1"/>
</dbReference>
<comment type="caution">
    <text evidence="4">The sequence shown here is derived from an EMBL/GenBank/DDBJ whole genome shotgun (WGS) entry which is preliminary data.</text>
</comment>
<dbReference type="Gramene" id="TVU21346">
    <property type="protein sequence ID" value="TVU21346"/>
    <property type="gene ID" value="EJB05_30974"/>
</dbReference>
<keyword evidence="2" id="KW-0809">Transit peptide</keyword>
<feature type="repeat" description="PPR" evidence="3">
    <location>
        <begin position="276"/>
        <end position="310"/>
    </location>
</feature>
<dbReference type="InterPro" id="IPR046960">
    <property type="entry name" value="PPR_At4g14850-like_plant"/>
</dbReference>
<feature type="repeat" description="PPR" evidence="3">
    <location>
        <begin position="378"/>
        <end position="412"/>
    </location>
</feature>
<evidence type="ECO:0000313" key="5">
    <source>
        <dbReference type="Proteomes" id="UP000324897"/>
    </source>
</evidence>
<dbReference type="EMBL" id="RWGY01000026">
    <property type="protein sequence ID" value="TVU21346.1"/>
    <property type="molecule type" value="Genomic_DNA"/>
</dbReference>
<dbReference type="GO" id="GO:0003723">
    <property type="term" value="F:RNA binding"/>
    <property type="evidence" value="ECO:0007669"/>
    <property type="project" value="InterPro"/>
</dbReference>
<dbReference type="InterPro" id="IPR011990">
    <property type="entry name" value="TPR-like_helical_dom_sf"/>
</dbReference>
<dbReference type="SUPFAM" id="SSF48452">
    <property type="entry name" value="TPR-like"/>
    <property type="match status" value="1"/>
</dbReference>
<feature type="non-terminal residue" evidence="4">
    <location>
        <position position="1"/>
    </location>
</feature>
<dbReference type="Pfam" id="PF01535">
    <property type="entry name" value="PPR"/>
    <property type="match status" value="4"/>
</dbReference>
<protein>
    <recommendedName>
        <fullName evidence="6">Pentacotripeptide-repeat region of PRORP domain-containing protein</fullName>
    </recommendedName>
</protein>
<feature type="repeat" description="PPR" evidence="3">
    <location>
        <begin position="141"/>
        <end position="175"/>
    </location>
</feature>
<sequence>MTASSSSVRALTTILPALRRARHHISDRLVAQLHARVLVCPHPVLLTQLVSLYAAAGRLADALAAFRAHLPSANLRTYAAIVSAHARSHPGLAFTLFSCSRRGFRPSPHVISAVLAACAGLPTLCGRQVHACAVKVVPPDDVFVYTGLVDVYAKCGDMAASRKVFDEMPSRGVASWNALVVGYARNGMFLETLSVFKELAAQGPEVPLDQVSVSSALSACTGAGAVNFGRQVHACAAKVGLELSALCVSNALLDMYTRCGSSCEALALFDAVDCRDVFTWNILIRGHIHGRRFKEACVQFRSMVRDGVLPDDVSFTTALQASACLIAWALGASIHASVVKTGFLGSRGLASSLINMYSKCGCLDDAHRAFEVAENHLCVFTWTAMITALQQHGYGVQAVDMFETMLQKGISPDHITFVSVLSSCSQSGLIEQGRKYFNLMTQVYKITPWSEHYACMVDMFGRAGLLGEAKQFIDQMRVRPDASVLGALLAGCMNCKDLEMGEEVAKRLFEIEPGNTGNYILLANIYTSHGRLDEANELRRQMMSQELRKAKGCTFVNIESQTTMPSSKNEVCDVSEMTEELVRKKSFLGS</sequence>
<dbReference type="OrthoDB" id="1853681at2759"/>
<evidence type="ECO:0000256" key="2">
    <source>
        <dbReference type="ARBA" id="ARBA00022946"/>
    </source>
</evidence>
<dbReference type="InterPro" id="IPR046848">
    <property type="entry name" value="E_motif"/>
</dbReference>
<evidence type="ECO:0000313" key="4">
    <source>
        <dbReference type="EMBL" id="TVU21346.1"/>
    </source>
</evidence>
<dbReference type="Gene3D" id="1.25.40.10">
    <property type="entry name" value="Tetratricopeptide repeat domain"/>
    <property type="match status" value="4"/>
</dbReference>